<dbReference type="RefSeq" id="WP_257217070.1">
    <property type="nucleotide sequence ID" value="NZ_AP025491.1"/>
</dbReference>
<proteinExistence type="predicted"/>
<evidence type="ECO:0000313" key="1">
    <source>
        <dbReference type="EMBL" id="MFA0570160.1"/>
    </source>
</evidence>
<keyword evidence="2" id="KW-1185">Reference proteome</keyword>
<comment type="caution">
    <text evidence="1">The sequence shown here is derived from an EMBL/GenBank/DDBJ whole genome shotgun (WGS) entry which is preliminary data.</text>
</comment>
<gene>
    <name evidence="1" type="ORF">AB4566_17945</name>
</gene>
<reference evidence="1 2" key="1">
    <citation type="journal article" date="2024" name="ISME J.">
        <title>Tailless and filamentous prophages are predominant in marine Vibrio.</title>
        <authorList>
            <person name="Steensen K."/>
            <person name="Seneca J."/>
            <person name="Bartlau N."/>
            <person name="Yu X.A."/>
            <person name="Hussain F.A."/>
            <person name="Polz M.F."/>
        </authorList>
    </citation>
    <scope>NUCLEOTIDE SEQUENCE [LARGE SCALE GENOMIC DNA]</scope>
    <source>
        <strain evidence="1 2">10N.222.51.A1</strain>
    </source>
</reference>
<protein>
    <submittedName>
        <fullName evidence="1">Uncharacterized protein</fullName>
    </submittedName>
</protein>
<name>A0ABV4NFD6_9VIBR</name>
<evidence type="ECO:0000313" key="2">
    <source>
        <dbReference type="Proteomes" id="UP001570417"/>
    </source>
</evidence>
<dbReference type="EMBL" id="JBFRUW010000064">
    <property type="protein sequence ID" value="MFA0570160.1"/>
    <property type="molecule type" value="Genomic_DNA"/>
</dbReference>
<dbReference type="Proteomes" id="UP001570417">
    <property type="component" value="Unassembled WGS sequence"/>
</dbReference>
<organism evidence="1 2">
    <name type="scientific">Vibrio gallaecicus</name>
    <dbReference type="NCBI Taxonomy" id="552386"/>
    <lineage>
        <taxon>Bacteria</taxon>
        <taxon>Pseudomonadati</taxon>
        <taxon>Pseudomonadota</taxon>
        <taxon>Gammaproteobacteria</taxon>
        <taxon>Vibrionales</taxon>
        <taxon>Vibrionaceae</taxon>
        <taxon>Vibrio</taxon>
    </lineage>
</organism>
<sequence length="44" mass="5051">MGYELGNAYIGQLVAKNMMHEALYGKSKPKKVSFIKRMMKKMAK</sequence>
<accession>A0ABV4NFD6</accession>